<dbReference type="RefSeq" id="WP_248633195.1">
    <property type="nucleotide sequence ID" value="NZ_JALPTH010000008.1"/>
</dbReference>
<dbReference type="Gene3D" id="2.120.10.30">
    <property type="entry name" value="TolB, C-terminal domain"/>
    <property type="match status" value="1"/>
</dbReference>
<evidence type="ECO:0000313" key="5">
    <source>
        <dbReference type="Proteomes" id="UP001522868"/>
    </source>
</evidence>
<organism evidence="4 5">
    <name type="scientific">Streptomyces lichenis</name>
    <dbReference type="NCBI Taxonomy" id="2306967"/>
    <lineage>
        <taxon>Bacteria</taxon>
        <taxon>Bacillati</taxon>
        <taxon>Actinomycetota</taxon>
        <taxon>Actinomycetes</taxon>
        <taxon>Kitasatosporales</taxon>
        <taxon>Streptomycetaceae</taxon>
        <taxon>Streptomyces</taxon>
    </lineage>
</organism>
<feature type="chain" id="PRO_5045641327" evidence="2">
    <location>
        <begin position="31"/>
        <end position="462"/>
    </location>
</feature>
<protein>
    <submittedName>
        <fullName evidence="4">Phytase</fullName>
    </submittedName>
</protein>
<feature type="domain" description="BPP" evidence="3">
    <location>
        <begin position="38"/>
        <end position="460"/>
    </location>
</feature>
<dbReference type="InterPro" id="IPR011042">
    <property type="entry name" value="6-blade_b-propeller_TolB-like"/>
</dbReference>
<dbReference type="Proteomes" id="UP001522868">
    <property type="component" value="Unassembled WGS sequence"/>
</dbReference>
<accession>A0ABT0I931</accession>
<dbReference type="SUPFAM" id="SSF50956">
    <property type="entry name" value="Thermostable phytase (3-phytase)"/>
    <property type="match status" value="1"/>
</dbReference>
<gene>
    <name evidence="4" type="ORF">M1O15_10570</name>
</gene>
<feature type="signal peptide" evidence="2">
    <location>
        <begin position="1"/>
        <end position="30"/>
    </location>
</feature>
<proteinExistence type="predicted"/>
<evidence type="ECO:0000313" key="4">
    <source>
        <dbReference type="EMBL" id="MCK8677831.1"/>
    </source>
</evidence>
<keyword evidence="5" id="KW-1185">Reference proteome</keyword>
<dbReference type="Pfam" id="PF02333">
    <property type="entry name" value="Phytase"/>
    <property type="match status" value="2"/>
</dbReference>
<dbReference type="EMBL" id="JALPTH010000008">
    <property type="protein sequence ID" value="MCK8677831.1"/>
    <property type="molecule type" value="Genomic_DNA"/>
</dbReference>
<comment type="caution">
    <text evidence="4">The sequence shown here is derived from an EMBL/GenBank/DDBJ whole genome shotgun (WGS) entry which is preliminary data.</text>
</comment>
<keyword evidence="2" id="KW-0732">Signal</keyword>
<evidence type="ECO:0000256" key="1">
    <source>
        <dbReference type="SAM" id="MobiDB-lite"/>
    </source>
</evidence>
<dbReference type="PROSITE" id="PS51662">
    <property type="entry name" value="BP_PHYTASE"/>
    <property type="match status" value="1"/>
</dbReference>
<reference evidence="4 5" key="1">
    <citation type="submission" date="2022-04" db="EMBL/GenBank/DDBJ databases">
        <title>Streptomyces sp. nov. LCR6-01 isolated from Lichen of Dirinaria sp.</title>
        <authorList>
            <person name="Kanchanasin P."/>
            <person name="Tanasupawat S."/>
            <person name="Phongsopitanun W."/>
        </authorList>
    </citation>
    <scope>NUCLEOTIDE SEQUENCE [LARGE SCALE GENOMIC DNA]</scope>
    <source>
        <strain evidence="4 5">LCR6-01</strain>
    </source>
</reference>
<name>A0ABT0I931_9ACTN</name>
<evidence type="ECO:0000256" key="2">
    <source>
        <dbReference type="SAM" id="SignalP"/>
    </source>
</evidence>
<feature type="region of interest" description="Disordered" evidence="1">
    <location>
        <begin position="29"/>
        <end position="79"/>
    </location>
</feature>
<dbReference type="InterPro" id="IPR003431">
    <property type="entry name" value="B-propeller_Phytase"/>
</dbReference>
<evidence type="ECO:0000259" key="3">
    <source>
        <dbReference type="PROSITE" id="PS51662"/>
    </source>
</evidence>
<sequence>MRHRPTRLTALALLGSALAVLATAAPPVTAAGPEHPGQRHDRPVLPAVTPRADTPTLHDDEAGGNADADDPAIWRNPADPDRSLVVATAKEGGLRVYDLDARVVQSVPAPPAPGPEDAPGRFNNVDLVHGLRLGTGGKAGHRSRPADAAVTTDRGRDRLRVYRITAPGRSGAAPLTDVTDPAAPPVFSAGGQGEINEQRTAYGLATWTDEASGRSYALVSRRERTRIALLELLPTARGTVTYRTVRTLDLPASFRLPNGRSWSPCAEPGEQPQVEGMVVDPAHRVLYAGQEDVGIWRVRADLTGAPVLLDKVREFGVPGTYDEETEECAPGADPGFGGRHLAADVEGLTLLPGRGGGGRLLASSQGDDTFAAYDRRTAARTPGYGSGTAYAGGFRVVAGRGPLDGAEECDGAAVLNAPLGRRYPHGLLVVQDGRAGDPQDGGRASTGFKFVALEDVRGALKG</sequence>